<dbReference type="SUPFAM" id="SSF48403">
    <property type="entry name" value="Ankyrin repeat"/>
    <property type="match status" value="1"/>
</dbReference>
<dbReference type="Proteomes" id="UP001408356">
    <property type="component" value="Unassembled WGS sequence"/>
</dbReference>
<evidence type="ECO:0000313" key="1">
    <source>
        <dbReference type="EMBL" id="KAK9414309.1"/>
    </source>
</evidence>
<accession>A0ABR2UIK2</accession>
<dbReference type="Gene3D" id="1.25.40.20">
    <property type="entry name" value="Ankyrin repeat-containing domain"/>
    <property type="match status" value="1"/>
</dbReference>
<protein>
    <recommendedName>
        <fullName evidence="3">Ankyrin repeat protein</fullName>
    </recommendedName>
</protein>
<evidence type="ECO:0008006" key="3">
    <source>
        <dbReference type="Google" id="ProtNLM"/>
    </source>
</evidence>
<proteinExistence type="predicted"/>
<keyword evidence="2" id="KW-1185">Reference proteome</keyword>
<organism evidence="1 2">
    <name type="scientific">Seiridium unicorne</name>
    <dbReference type="NCBI Taxonomy" id="138068"/>
    <lineage>
        <taxon>Eukaryota</taxon>
        <taxon>Fungi</taxon>
        <taxon>Dikarya</taxon>
        <taxon>Ascomycota</taxon>
        <taxon>Pezizomycotina</taxon>
        <taxon>Sordariomycetes</taxon>
        <taxon>Xylariomycetidae</taxon>
        <taxon>Amphisphaeriales</taxon>
        <taxon>Sporocadaceae</taxon>
        <taxon>Seiridium</taxon>
    </lineage>
</organism>
<comment type="caution">
    <text evidence="1">The sequence shown here is derived from an EMBL/GenBank/DDBJ whole genome shotgun (WGS) entry which is preliminary data.</text>
</comment>
<reference evidence="1 2" key="1">
    <citation type="journal article" date="2024" name="J. Plant Pathol.">
        <title>Sequence and assembly of the genome of Seiridium unicorne, isolate CBS 538.82, causal agent of cypress canker disease.</title>
        <authorList>
            <person name="Scali E."/>
            <person name="Rocca G.D."/>
            <person name="Danti R."/>
            <person name="Garbelotto M."/>
            <person name="Barberini S."/>
            <person name="Baroncelli R."/>
            <person name="Emiliani G."/>
        </authorList>
    </citation>
    <scope>NUCLEOTIDE SEQUENCE [LARGE SCALE GENOMIC DNA]</scope>
    <source>
        <strain evidence="1 2">BM-138-508</strain>
    </source>
</reference>
<dbReference type="InterPro" id="IPR036770">
    <property type="entry name" value="Ankyrin_rpt-contain_sf"/>
</dbReference>
<evidence type="ECO:0000313" key="2">
    <source>
        <dbReference type="Proteomes" id="UP001408356"/>
    </source>
</evidence>
<sequence>MKLFYDVFVVIARYLPDRSRLSLSLADKTLRYLLYDQLLRDNIDTDVDGTLLGRNSALNHALVRNDSILLERILGLIENKITQDSKGEKSSSLKSLCYQKVCLCVQKDSAECFELFAEKAEIIDTFANDTLINIAIKHNSCRVIGHLIQSDLNHGNPDNLLKYLLAEARTVRMIKEICRLGRKHLPVSKDPETCMNALIRHCGSLSIAPSTIDALLEAGYAVDSHYYDGANQKSALEHAAENLNVEAVRRLLQRGACLGGYYSIDSRSDDPTVEDCQRRMTPLHWIMNKWPMHRRRNRNRCPWIVHLPLFNPNIEDDTVRIEEDFHPSEALLRTTECKACTDDLNRSNDGGRGAWLEQIQLYLIRLHAGILVLMDHGARRFINQGGEPAIRRSTDSLALSFRLFYEDEGRDPWYRFLNITRAIITHNLWYLRYIGDHSELQLQYMTIGEGTKPPGYAGTRYDEPNENQDFATLGMICDTLVMSGASIAVEAKQRTQGLRGVPRLLVLLEERFGSVEDIAERLNRV</sequence>
<dbReference type="EMBL" id="JARVKF010000429">
    <property type="protein sequence ID" value="KAK9414309.1"/>
    <property type="molecule type" value="Genomic_DNA"/>
</dbReference>
<gene>
    <name evidence="1" type="ORF">SUNI508_02408</name>
</gene>
<name>A0ABR2UIK2_9PEZI</name>